<proteinExistence type="predicted"/>
<evidence type="ECO:0008006" key="4">
    <source>
        <dbReference type="Google" id="ProtNLM"/>
    </source>
</evidence>
<organism evidence="2 3">
    <name type="scientific">Actinomadura sediminis</name>
    <dbReference type="NCBI Taxonomy" id="1038904"/>
    <lineage>
        <taxon>Bacteria</taxon>
        <taxon>Bacillati</taxon>
        <taxon>Actinomycetota</taxon>
        <taxon>Actinomycetes</taxon>
        <taxon>Streptosporangiales</taxon>
        <taxon>Thermomonosporaceae</taxon>
        <taxon>Actinomadura</taxon>
    </lineage>
</organism>
<sequence length="77" mass="8303">MTTDARTISWTGDALRLPDRSALPARIEHLEVRDVDAIARLVAALATETGVLDVSAGVTPESRPHLRKGVPDRPAHL</sequence>
<evidence type="ECO:0000256" key="1">
    <source>
        <dbReference type="SAM" id="MobiDB-lite"/>
    </source>
</evidence>
<dbReference type="Proteomes" id="UP001596972">
    <property type="component" value="Unassembled WGS sequence"/>
</dbReference>
<dbReference type="RefSeq" id="WP_378302035.1">
    <property type="nucleotide sequence ID" value="NZ_JBHTJA010000052.1"/>
</dbReference>
<dbReference type="EMBL" id="JBHTJA010000052">
    <property type="protein sequence ID" value="MFD0903330.1"/>
    <property type="molecule type" value="Genomic_DNA"/>
</dbReference>
<comment type="caution">
    <text evidence="2">The sequence shown here is derived from an EMBL/GenBank/DDBJ whole genome shotgun (WGS) entry which is preliminary data.</text>
</comment>
<protein>
    <recommendedName>
        <fullName evidence="4">FXSXX-COOH protein</fullName>
    </recommendedName>
</protein>
<name>A0ABW3EUY0_9ACTN</name>
<accession>A0ABW3EUY0</accession>
<evidence type="ECO:0000313" key="3">
    <source>
        <dbReference type="Proteomes" id="UP001596972"/>
    </source>
</evidence>
<gene>
    <name evidence="2" type="ORF">ACFQ11_23260</name>
</gene>
<keyword evidence="3" id="KW-1185">Reference proteome</keyword>
<feature type="region of interest" description="Disordered" evidence="1">
    <location>
        <begin position="56"/>
        <end position="77"/>
    </location>
</feature>
<reference evidence="3" key="1">
    <citation type="journal article" date="2019" name="Int. J. Syst. Evol. Microbiol.">
        <title>The Global Catalogue of Microorganisms (GCM) 10K type strain sequencing project: providing services to taxonomists for standard genome sequencing and annotation.</title>
        <authorList>
            <consortium name="The Broad Institute Genomics Platform"/>
            <consortium name="The Broad Institute Genome Sequencing Center for Infectious Disease"/>
            <person name="Wu L."/>
            <person name="Ma J."/>
        </authorList>
    </citation>
    <scope>NUCLEOTIDE SEQUENCE [LARGE SCALE GENOMIC DNA]</scope>
    <source>
        <strain evidence="3">JCM 31202</strain>
    </source>
</reference>
<evidence type="ECO:0000313" key="2">
    <source>
        <dbReference type="EMBL" id="MFD0903330.1"/>
    </source>
</evidence>